<evidence type="ECO:0000256" key="6">
    <source>
        <dbReference type="ARBA" id="ARBA00022553"/>
    </source>
</evidence>
<accession>A0A091DV27</accession>
<dbReference type="Gene3D" id="3.30.200.20">
    <property type="entry name" value="Phosphorylase Kinase, domain 1"/>
    <property type="match status" value="1"/>
</dbReference>
<evidence type="ECO:0000256" key="12">
    <source>
        <dbReference type="ARBA" id="ARBA00023306"/>
    </source>
</evidence>
<feature type="region of interest" description="Disordered" evidence="16">
    <location>
        <begin position="318"/>
        <end position="410"/>
    </location>
</feature>
<evidence type="ECO:0000256" key="14">
    <source>
        <dbReference type="ARBA" id="ARBA00048679"/>
    </source>
</evidence>
<dbReference type="GO" id="GO:0004674">
    <property type="term" value="F:protein serine/threonine kinase activity"/>
    <property type="evidence" value="ECO:0007669"/>
    <property type="project" value="UniProtKB-KW"/>
</dbReference>
<dbReference type="FunFam" id="1.10.510.10:FF:000081">
    <property type="entry name" value="STE20-like serine/threonine-protein kinase"/>
    <property type="match status" value="1"/>
</dbReference>
<feature type="binding site" evidence="15">
    <location>
        <position position="65"/>
    </location>
    <ligand>
        <name>ATP</name>
        <dbReference type="ChEBI" id="CHEBI:30616"/>
    </ligand>
</feature>
<evidence type="ECO:0000313" key="18">
    <source>
        <dbReference type="EMBL" id="KFO34135.1"/>
    </source>
</evidence>
<keyword evidence="6" id="KW-0597">Phosphoprotein</keyword>
<dbReference type="AlphaFoldDB" id="A0A091DV27"/>
<keyword evidence="19" id="KW-1185">Reference proteome</keyword>
<dbReference type="Pfam" id="PF00069">
    <property type="entry name" value="Pkinase"/>
    <property type="match status" value="1"/>
</dbReference>
<keyword evidence="4" id="KW-1003">Cell membrane</keyword>
<dbReference type="Pfam" id="PF12474">
    <property type="entry name" value="PKK"/>
    <property type="match status" value="2"/>
</dbReference>
<dbReference type="InterPro" id="IPR022165">
    <property type="entry name" value="PKK"/>
</dbReference>
<dbReference type="InterPro" id="IPR000719">
    <property type="entry name" value="Prot_kinase_dom"/>
</dbReference>
<dbReference type="InterPro" id="IPR008271">
    <property type="entry name" value="Ser/Thr_kinase_AS"/>
</dbReference>
<feature type="region of interest" description="Disordered" evidence="16">
    <location>
        <begin position="832"/>
        <end position="870"/>
    </location>
</feature>
<feature type="region of interest" description="Disordered" evidence="16">
    <location>
        <begin position="424"/>
        <end position="456"/>
    </location>
</feature>
<dbReference type="InterPro" id="IPR051585">
    <property type="entry name" value="STE20_Ser/Thr_Kinases"/>
</dbReference>
<evidence type="ECO:0000256" key="5">
    <source>
        <dbReference type="ARBA" id="ARBA00022527"/>
    </source>
</evidence>
<keyword evidence="8 15" id="KW-0547">Nucleotide-binding</keyword>
<feature type="compositionally biased region" description="Acidic residues" evidence="16">
    <location>
        <begin position="318"/>
        <end position="331"/>
    </location>
</feature>
<feature type="compositionally biased region" description="Polar residues" evidence="16">
    <location>
        <begin position="369"/>
        <end position="382"/>
    </location>
</feature>
<proteinExistence type="inferred from homology"/>
<dbReference type="PANTHER" id="PTHR46538:SF2">
    <property type="entry name" value="NON-SPECIFIC SERINE_THREONINE PROTEIN KINASE"/>
    <property type="match status" value="1"/>
</dbReference>
<feature type="compositionally biased region" description="Polar residues" evidence="16">
    <location>
        <begin position="334"/>
        <end position="358"/>
    </location>
</feature>
<evidence type="ECO:0000256" key="1">
    <source>
        <dbReference type="ARBA" id="ARBA00004202"/>
    </source>
</evidence>
<reference evidence="18 19" key="1">
    <citation type="submission" date="2013-11" db="EMBL/GenBank/DDBJ databases">
        <title>The Damaraland mole rat (Fukomys damarensis) genome and evolution of African mole rats.</title>
        <authorList>
            <person name="Gladyshev V.N."/>
            <person name="Fang X."/>
        </authorList>
    </citation>
    <scope>NUCLEOTIDE SEQUENCE [LARGE SCALE GENOMIC DNA]</scope>
    <source>
        <tissue evidence="18">Liver</tissue>
    </source>
</reference>
<evidence type="ECO:0000259" key="17">
    <source>
        <dbReference type="PROSITE" id="PS50011"/>
    </source>
</evidence>
<keyword evidence="12" id="KW-0131">Cell cycle</keyword>
<dbReference type="GO" id="GO:0005524">
    <property type="term" value="F:ATP binding"/>
    <property type="evidence" value="ECO:0007669"/>
    <property type="project" value="UniProtKB-UniRule"/>
</dbReference>
<evidence type="ECO:0000256" key="7">
    <source>
        <dbReference type="ARBA" id="ARBA00022679"/>
    </source>
</evidence>
<keyword evidence="7" id="KW-0808">Transferase</keyword>
<feature type="compositionally biased region" description="Basic and acidic residues" evidence="16">
    <location>
        <begin position="840"/>
        <end position="870"/>
    </location>
</feature>
<feature type="region of interest" description="Disordered" evidence="16">
    <location>
        <begin position="673"/>
        <end position="695"/>
    </location>
</feature>
<evidence type="ECO:0000256" key="16">
    <source>
        <dbReference type="SAM" id="MobiDB-lite"/>
    </source>
</evidence>
<evidence type="ECO:0000313" key="19">
    <source>
        <dbReference type="Proteomes" id="UP000028990"/>
    </source>
</evidence>
<feature type="domain" description="Protein kinase" evidence="17">
    <location>
        <begin position="36"/>
        <end position="294"/>
    </location>
</feature>
<keyword evidence="11" id="KW-0472">Membrane</keyword>
<evidence type="ECO:0000256" key="2">
    <source>
        <dbReference type="ARBA" id="ARBA00008874"/>
    </source>
</evidence>
<dbReference type="SUPFAM" id="SSF56112">
    <property type="entry name" value="Protein kinase-like (PK-like)"/>
    <property type="match status" value="1"/>
</dbReference>
<dbReference type="GO" id="GO:0005886">
    <property type="term" value="C:plasma membrane"/>
    <property type="evidence" value="ECO:0007669"/>
    <property type="project" value="UniProtKB-SubCell"/>
</dbReference>
<dbReference type="InterPro" id="IPR017441">
    <property type="entry name" value="Protein_kinase_ATP_BS"/>
</dbReference>
<keyword evidence="9 18" id="KW-0418">Kinase</keyword>
<dbReference type="STRING" id="885580.ENSFDAP00000015781"/>
<dbReference type="PROSITE" id="PS00107">
    <property type="entry name" value="PROTEIN_KINASE_ATP"/>
    <property type="match status" value="1"/>
</dbReference>
<protein>
    <recommendedName>
        <fullName evidence="3">non-specific serine/threonine protein kinase</fullName>
        <ecNumber evidence="3">2.7.11.1</ecNumber>
    </recommendedName>
</protein>
<dbReference type="InterPro" id="IPR011009">
    <property type="entry name" value="Kinase-like_dom_sf"/>
</dbReference>
<feature type="region of interest" description="Disordered" evidence="16">
    <location>
        <begin position="472"/>
        <end position="497"/>
    </location>
</feature>
<comment type="subcellular location">
    <subcellularLocation>
        <location evidence="1">Cell membrane</location>
        <topology evidence="1">Peripheral membrane protein</topology>
    </subcellularLocation>
</comment>
<keyword evidence="10 15" id="KW-0067">ATP-binding</keyword>
<gene>
    <name evidence="18" type="ORF">H920_04456</name>
</gene>
<evidence type="ECO:0000256" key="9">
    <source>
        <dbReference type="ARBA" id="ARBA00022777"/>
    </source>
</evidence>
<dbReference type="Proteomes" id="UP000028990">
    <property type="component" value="Unassembled WGS sequence"/>
</dbReference>
<dbReference type="FunFam" id="3.30.200.20:FF:000120">
    <property type="entry name" value="STE20-like serine/threonine-protein kinase"/>
    <property type="match status" value="1"/>
</dbReference>
<evidence type="ECO:0000256" key="13">
    <source>
        <dbReference type="ARBA" id="ARBA00047899"/>
    </source>
</evidence>
<keyword evidence="5" id="KW-0723">Serine/threonine-protein kinase</keyword>
<dbReference type="SMART" id="SM00220">
    <property type="entry name" value="S_TKc"/>
    <property type="match status" value="1"/>
</dbReference>
<dbReference type="PROSITE" id="PS00108">
    <property type="entry name" value="PROTEIN_KINASE_ST"/>
    <property type="match status" value="1"/>
</dbReference>
<evidence type="ECO:0000256" key="3">
    <source>
        <dbReference type="ARBA" id="ARBA00012513"/>
    </source>
</evidence>
<name>A0A091DV27_FUKDA</name>
<feature type="region of interest" description="Disordered" evidence="16">
    <location>
        <begin position="803"/>
        <end position="822"/>
    </location>
</feature>
<dbReference type="CDD" id="cd06644">
    <property type="entry name" value="STKc_STK10"/>
    <property type="match status" value="1"/>
</dbReference>
<feature type="compositionally biased region" description="Basic and acidic residues" evidence="16">
    <location>
        <begin position="803"/>
        <end position="821"/>
    </location>
</feature>
<dbReference type="eggNOG" id="KOG0579">
    <property type="taxonomic scope" value="Eukaryota"/>
</dbReference>
<evidence type="ECO:0000256" key="4">
    <source>
        <dbReference type="ARBA" id="ARBA00022475"/>
    </source>
</evidence>
<dbReference type="Gene3D" id="1.10.510.10">
    <property type="entry name" value="Transferase(Phosphotransferase) domain 1"/>
    <property type="match status" value="1"/>
</dbReference>
<dbReference type="EC" id="2.7.11.1" evidence="3"/>
<comment type="similarity">
    <text evidence="2">Belongs to the protein kinase superfamily. STE Ser/Thr protein kinase family. STE20 subfamily.</text>
</comment>
<feature type="compositionally biased region" description="Polar residues" evidence="16">
    <location>
        <begin position="443"/>
        <end position="454"/>
    </location>
</feature>
<dbReference type="InterPro" id="IPR042743">
    <property type="entry name" value="STK10_STKc"/>
</dbReference>
<evidence type="ECO:0000256" key="8">
    <source>
        <dbReference type="ARBA" id="ARBA00022741"/>
    </source>
</evidence>
<comment type="catalytic activity">
    <reaction evidence="13">
        <text>L-threonyl-[protein] + ATP = O-phospho-L-threonyl-[protein] + ADP + H(+)</text>
        <dbReference type="Rhea" id="RHEA:46608"/>
        <dbReference type="Rhea" id="RHEA-COMP:11060"/>
        <dbReference type="Rhea" id="RHEA-COMP:11605"/>
        <dbReference type="ChEBI" id="CHEBI:15378"/>
        <dbReference type="ChEBI" id="CHEBI:30013"/>
        <dbReference type="ChEBI" id="CHEBI:30616"/>
        <dbReference type="ChEBI" id="CHEBI:61977"/>
        <dbReference type="ChEBI" id="CHEBI:456216"/>
        <dbReference type="EC" id="2.7.11.1"/>
    </reaction>
</comment>
<sequence>MAFANFRRILRLSTFEKRKSREYEHVRRDLDPNEVWEIMGELGDGAFGKVYKAKNKETGALAAAKVIETKSEEELEDYIVEIEILATCDHPYIVKLLGAYYHDGKLWIMIEFCPGGAVDAIMLELDRGLTEPQIQVVCRQMLEALNFLHSKKIIHRDLKAGNVLMTLEGDIRLADFGVSAKNLKTLQKRDSFIGTPYWMAPEVVLCETMKDTPYDYKADIWSLGITLIEMAQIEPPHHELNPMRVLLKIAKSDPPTLLAPSKWSAEFRDFLKVTLDKNPETRPSAAQLLEHPFVSSITNNKALRELVAEAKAEVMEEIEDGRDEAEEEDAVEATSTLRNHTQDSSEANPPSLNASKLPQESALLPPSQPQDSVDGTCSQPSGDGSLKATGPQNGAPADENGLAVPVPLRKSRPVSMDARIQVAEEKQVTGQAEALSPAARSPKASQSRPNSSALETLGSEKLVNGSLELPTQAVSVSSKRASDSGSLSTSESMDYGSSLSADLSLNRESGSLSLKDSRLHNKTLKRTRKFVVDGVEVSITTSKIISEDEKKDEEMRFLRQAWEGHRWRQELRELRLLQKEEHRNQTQLSNKHELQVEQMHKRFEQEINAKKKFFDTELENLERQQKQQVEKMEQDHAVRRREEAKRIRLEQERDYAKFQEQLRLMKKEVKSEVEKLPRQQRKESMKQKMEEHTQKKQLLDRDFVAKQKEDLELAMKKLTAENRREICDKERECLGRKQELLRDREAALWEMEEHQLQERHQLVKQQLKDQYFLQRHELLRKHEKEREQMQRYNQRMIEQLKVRQQQEKARLPKIQRSEGKTRMAMYKKSLHINGGGSASEQREKIKQFSQQEEKRQKSERLQQQQKHENQMRDMLAQCESNMSELQQLQNEKCHLLVEHETQKLKALDESHNQNLKEWRDKLRPRKKALEEDLNQKKREQEMFFKLSEEAECSVPTTPSKAAKFFPYSSVDAS</sequence>
<dbReference type="PANTHER" id="PTHR46538">
    <property type="entry name" value="PROTEIN KINASE DOMAIN-CONTAINING PROTEIN"/>
    <property type="match status" value="1"/>
</dbReference>
<dbReference type="EMBL" id="KN122016">
    <property type="protein sequence ID" value="KFO34135.1"/>
    <property type="molecule type" value="Genomic_DNA"/>
</dbReference>
<comment type="catalytic activity">
    <reaction evidence="14">
        <text>L-seryl-[protein] + ATP = O-phospho-L-seryl-[protein] + ADP + H(+)</text>
        <dbReference type="Rhea" id="RHEA:17989"/>
        <dbReference type="Rhea" id="RHEA-COMP:9863"/>
        <dbReference type="Rhea" id="RHEA-COMP:11604"/>
        <dbReference type="ChEBI" id="CHEBI:15378"/>
        <dbReference type="ChEBI" id="CHEBI:29999"/>
        <dbReference type="ChEBI" id="CHEBI:30616"/>
        <dbReference type="ChEBI" id="CHEBI:83421"/>
        <dbReference type="ChEBI" id="CHEBI:456216"/>
        <dbReference type="EC" id="2.7.11.1"/>
    </reaction>
</comment>
<evidence type="ECO:0000256" key="15">
    <source>
        <dbReference type="PROSITE-ProRule" id="PRU10141"/>
    </source>
</evidence>
<dbReference type="PROSITE" id="PS50011">
    <property type="entry name" value="PROTEIN_KINASE_DOM"/>
    <property type="match status" value="1"/>
</dbReference>
<evidence type="ECO:0000256" key="11">
    <source>
        <dbReference type="ARBA" id="ARBA00023136"/>
    </source>
</evidence>
<evidence type="ECO:0000256" key="10">
    <source>
        <dbReference type="ARBA" id="ARBA00022840"/>
    </source>
</evidence>
<organism evidence="18 19">
    <name type="scientific">Fukomys damarensis</name>
    <name type="common">Damaraland mole rat</name>
    <name type="synonym">Cryptomys damarensis</name>
    <dbReference type="NCBI Taxonomy" id="885580"/>
    <lineage>
        <taxon>Eukaryota</taxon>
        <taxon>Metazoa</taxon>
        <taxon>Chordata</taxon>
        <taxon>Craniata</taxon>
        <taxon>Vertebrata</taxon>
        <taxon>Euteleostomi</taxon>
        <taxon>Mammalia</taxon>
        <taxon>Eutheria</taxon>
        <taxon>Euarchontoglires</taxon>
        <taxon>Glires</taxon>
        <taxon>Rodentia</taxon>
        <taxon>Hystricomorpha</taxon>
        <taxon>Bathyergidae</taxon>
        <taxon>Fukomys</taxon>
    </lineage>
</organism>